<dbReference type="AlphaFoldDB" id="A0AAN6P4Q5"/>
<proteinExistence type="predicted"/>
<reference evidence="1" key="2">
    <citation type="submission" date="2023-06" db="EMBL/GenBank/DDBJ databases">
        <authorList>
            <consortium name="Lawrence Berkeley National Laboratory"/>
            <person name="Mondo S.J."/>
            <person name="Hensen N."/>
            <person name="Bonometti L."/>
            <person name="Westerberg I."/>
            <person name="Brannstrom I.O."/>
            <person name="Guillou S."/>
            <person name="Cros-Aarteil S."/>
            <person name="Calhoun S."/>
            <person name="Haridas S."/>
            <person name="Kuo A."/>
            <person name="Pangilinan J."/>
            <person name="Riley R."/>
            <person name="Labutti K."/>
            <person name="Andreopoulos B."/>
            <person name="Lipzen A."/>
            <person name="Chen C."/>
            <person name="Yanf M."/>
            <person name="Daum C."/>
            <person name="Ng V."/>
            <person name="Clum A."/>
            <person name="Steindorff A."/>
            <person name="Ohm R."/>
            <person name="Martin F."/>
            <person name="Silar P."/>
            <person name="Natvig D."/>
            <person name="Lalanne C."/>
            <person name="Gautier V."/>
            <person name="Ament-Velasquez S.L."/>
            <person name="Kruys A."/>
            <person name="Hutchinson M.I."/>
            <person name="Powell A.J."/>
            <person name="Barry K."/>
            <person name="Miller A.N."/>
            <person name="Grigoriev I.V."/>
            <person name="Debuchy R."/>
            <person name="Gladieux P."/>
            <person name="Thoren M.H."/>
            <person name="Johannesson H."/>
        </authorList>
    </citation>
    <scope>NUCLEOTIDE SEQUENCE</scope>
    <source>
        <strain evidence="1">CBS 626.80</strain>
    </source>
</reference>
<reference evidence="1" key="1">
    <citation type="journal article" date="2023" name="Mol. Phylogenet. Evol.">
        <title>Genome-scale phylogeny and comparative genomics of the fungal order Sordariales.</title>
        <authorList>
            <person name="Hensen N."/>
            <person name="Bonometti L."/>
            <person name="Westerberg I."/>
            <person name="Brannstrom I.O."/>
            <person name="Guillou S."/>
            <person name="Cros-Aarteil S."/>
            <person name="Calhoun S."/>
            <person name="Haridas S."/>
            <person name="Kuo A."/>
            <person name="Mondo S."/>
            <person name="Pangilinan J."/>
            <person name="Riley R."/>
            <person name="LaButti K."/>
            <person name="Andreopoulos B."/>
            <person name="Lipzen A."/>
            <person name="Chen C."/>
            <person name="Yan M."/>
            <person name="Daum C."/>
            <person name="Ng V."/>
            <person name="Clum A."/>
            <person name="Steindorff A."/>
            <person name="Ohm R.A."/>
            <person name="Martin F."/>
            <person name="Silar P."/>
            <person name="Natvig D.O."/>
            <person name="Lalanne C."/>
            <person name="Gautier V."/>
            <person name="Ament-Velasquez S.L."/>
            <person name="Kruys A."/>
            <person name="Hutchinson M.I."/>
            <person name="Powell A.J."/>
            <person name="Barry K."/>
            <person name="Miller A.N."/>
            <person name="Grigoriev I.V."/>
            <person name="Debuchy R."/>
            <person name="Gladieux P."/>
            <person name="Hiltunen Thoren M."/>
            <person name="Johannesson H."/>
        </authorList>
    </citation>
    <scope>NUCLEOTIDE SEQUENCE</scope>
    <source>
        <strain evidence="1">CBS 626.80</strain>
    </source>
</reference>
<dbReference type="PANTHER" id="PTHR35043">
    <property type="entry name" value="TRANSCRIPTION FACTOR DOMAIN-CONTAINING PROTEIN"/>
    <property type="match status" value="1"/>
</dbReference>
<dbReference type="PANTHER" id="PTHR35043:SF9">
    <property type="match status" value="1"/>
</dbReference>
<protein>
    <submittedName>
        <fullName evidence="1">Uncharacterized protein</fullName>
    </submittedName>
</protein>
<name>A0AAN6P4Q5_9PEZI</name>
<accession>A0AAN6P4Q5</accession>
<comment type="caution">
    <text evidence="1">The sequence shown here is derived from an EMBL/GenBank/DDBJ whole genome shotgun (WGS) entry which is preliminary data.</text>
</comment>
<organism evidence="1 2">
    <name type="scientific">Pseudoneurospora amorphoporcata</name>
    <dbReference type="NCBI Taxonomy" id="241081"/>
    <lineage>
        <taxon>Eukaryota</taxon>
        <taxon>Fungi</taxon>
        <taxon>Dikarya</taxon>
        <taxon>Ascomycota</taxon>
        <taxon>Pezizomycotina</taxon>
        <taxon>Sordariomycetes</taxon>
        <taxon>Sordariomycetidae</taxon>
        <taxon>Sordariales</taxon>
        <taxon>Sordariaceae</taxon>
        <taxon>Pseudoneurospora</taxon>
    </lineage>
</organism>
<gene>
    <name evidence="1" type="ORF">QBC32DRAFT_311018</name>
</gene>
<sequence length="127" mass="14198">MAKTLGPAISLLGLNTFGHAICTPFIYIMWWHKPLEIAEPETINFANMDNEKEKAFTVKVGHTFSEATKDVMGSIEWDEKVPPDVLVSALPLPGWTHQHQQPGPTANYELALTPSPFASRHLYGRQK</sequence>
<dbReference type="EMBL" id="MU859075">
    <property type="protein sequence ID" value="KAK3955553.1"/>
    <property type="molecule type" value="Genomic_DNA"/>
</dbReference>
<keyword evidence="2" id="KW-1185">Reference proteome</keyword>
<evidence type="ECO:0000313" key="1">
    <source>
        <dbReference type="EMBL" id="KAK3955553.1"/>
    </source>
</evidence>
<evidence type="ECO:0000313" key="2">
    <source>
        <dbReference type="Proteomes" id="UP001303222"/>
    </source>
</evidence>
<dbReference type="Proteomes" id="UP001303222">
    <property type="component" value="Unassembled WGS sequence"/>
</dbReference>